<evidence type="ECO:0000259" key="3">
    <source>
        <dbReference type="Pfam" id="PF25298"/>
    </source>
</evidence>
<dbReference type="InterPro" id="IPR011011">
    <property type="entry name" value="Znf_FYVE_PHD"/>
</dbReference>
<dbReference type="Proteomes" id="UP000653454">
    <property type="component" value="Unassembled WGS sequence"/>
</dbReference>
<reference evidence="4" key="1">
    <citation type="submission" date="2020-11" db="EMBL/GenBank/DDBJ databases">
        <authorList>
            <person name="Whiteford S."/>
        </authorList>
    </citation>
    <scope>NUCLEOTIDE SEQUENCE</scope>
</reference>
<evidence type="ECO:0000256" key="1">
    <source>
        <dbReference type="SAM" id="Coils"/>
    </source>
</evidence>
<keyword evidence="5" id="KW-1185">Reference proteome</keyword>
<evidence type="ECO:0000313" key="5">
    <source>
        <dbReference type="Proteomes" id="UP000653454"/>
    </source>
</evidence>
<dbReference type="AlphaFoldDB" id="A0A8S4GFR7"/>
<sequence>MSSKCNACCEELTCNEYMECANCKKRYDLLCLKISTRVFSSMSEQDKSGWQCPSCKASLPKGNNSNTPIRAASTLSNSVTSNQNNKSEQAPNLNINLSRGSQAKPKTKSKVEKIPEPDSNQIIQEIRGLKNQVDEVKNQLISRIDILEKKLECRDKDIENLKLTVHQMQETIDFQAQRLVQNEIEVIDVPEIANESVYHIAVVTAKKMGVDLSENDIDEAYRAGPRRISTDKAEKPARPLVIRLLRKKKRDELIKAAKMRRNISSSDIVPGTTKKIYVNERLTTNNRRLFRETRLRSRQYKFRFCWIKDGRIYVRKEENKPAIAIRSAMDLDQHVGLATTPTIPPNDTLP</sequence>
<comment type="caution">
    <text evidence="4">The sequence shown here is derived from an EMBL/GenBank/DDBJ whole genome shotgun (WGS) entry which is preliminary data.</text>
</comment>
<feature type="compositionally biased region" description="Polar residues" evidence="2">
    <location>
        <begin position="75"/>
        <end position="101"/>
    </location>
</feature>
<keyword evidence="1" id="KW-0175">Coiled coil</keyword>
<dbReference type="InterPro" id="IPR057251">
    <property type="entry name" value="FP_C"/>
</dbReference>
<dbReference type="EMBL" id="CAJHNJ030000411">
    <property type="protein sequence ID" value="CAG9137782.1"/>
    <property type="molecule type" value="Genomic_DNA"/>
</dbReference>
<feature type="domain" description="FP protein C-terminal" evidence="3">
    <location>
        <begin position="283"/>
        <end position="333"/>
    </location>
</feature>
<proteinExistence type="predicted"/>
<dbReference type="SUPFAM" id="SSF57903">
    <property type="entry name" value="FYVE/PHD zinc finger"/>
    <property type="match status" value="1"/>
</dbReference>
<gene>
    <name evidence="4" type="ORF">PLXY2_LOCUS16033</name>
</gene>
<dbReference type="Pfam" id="PF25298">
    <property type="entry name" value="Baculo_FP_2nd"/>
    <property type="match status" value="1"/>
</dbReference>
<organism evidence="4 5">
    <name type="scientific">Plutella xylostella</name>
    <name type="common">Diamondback moth</name>
    <name type="synonym">Plutella maculipennis</name>
    <dbReference type="NCBI Taxonomy" id="51655"/>
    <lineage>
        <taxon>Eukaryota</taxon>
        <taxon>Metazoa</taxon>
        <taxon>Ecdysozoa</taxon>
        <taxon>Arthropoda</taxon>
        <taxon>Hexapoda</taxon>
        <taxon>Insecta</taxon>
        <taxon>Pterygota</taxon>
        <taxon>Neoptera</taxon>
        <taxon>Endopterygota</taxon>
        <taxon>Lepidoptera</taxon>
        <taxon>Glossata</taxon>
        <taxon>Ditrysia</taxon>
        <taxon>Yponomeutoidea</taxon>
        <taxon>Plutellidae</taxon>
        <taxon>Plutella</taxon>
    </lineage>
</organism>
<feature type="coiled-coil region" evidence="1">
    <location>
        <begin position="119"/>
        <end position="178"/>
    </location>
</feature>
<name>A0A8S4GFR7_PLUXY</name>
<evidence type="ECO:0000256" key="2">
    <source>
        <dbReference type="SAM" id="MobiDB-lite"/>
    </source>
</evidence>
<evidence type="ECO:0000313" key="4">
    <source>
        <dbReference type="EMBL" id="CAG9137782.1"/>
    </source>
</evidence>
<feature type="region of interest" description="Disordered" evidence="2">
    <location>
        <begin position="75"/>
        <end position="113"/>
    </location>
</feature>
<accession>A0A8S4GFR7</accession>
<protein>
    <submittedName>
        <fullName evidence="4">(diamondback moth) hypothetical protein</fullName>
    </submittedName>
</protein>